<comment type="caution">
    <text evidence="3">The sequence shown here is derived from an EMBL/GenBank/DDBJ whole genome shotgun (WGS) entry which is preliminary data.</text>
</comment>
<dbReference type="InterPro" id="IPR004312">
    <property type="entry name" value="ATHILA_Orf1_C"/>
</dbReference>
<protein>
    <recommendedName>
        <fullName evidence="2">Arabidopsis retrotransposon Orf1 C-terminal domain-containing protein</fullName>
    </recommendedName>
</protein>
<evidence type="ECO:0000259" key="2">
    <source>
        <dbReference type="Pfam" id="PF03078"/>
    </source>
</evidence>
<gene>
    <name evidence="3" type="ORF">F2Q68_00030909</name>
</gene>
<feature type="domain" description="Arabidopsis retrotransposon Orf1 C-terminal" evidence="2">
    <location>
        <begin position="165"/>
        <end position="452"/>
    </location>
</feature>
<evidence type="ECO:0000256" key="1">
    <source>
        <dbReference type="SAM" id="MobiDB-lite"/>
    </source>
</evidence>
<proteinExistence type="predicted"/>
<dbReference type="Pfam" id="PF03078">
    <property type="entry name" value="ATHILA"/>
    <property type="match status" value="2"/>
</dbReference>
<sequence length="566" mass="63592">MFVDKKARVAKGSLKKDHSGSLLTPLFRHLELDLSLYQCNETAEFIDIPYLINCQILCDETAYSFLGQNGSNLYFKLPQPDITSPSDVTNICFIPDAKYLCADPKSFYHDDTVDDVEFVRTVEDDNAYDLGPLDDDTDDAAYRRWMMGPKRTKAASRIKPPYARGLHEDLHAVLQVLGITDLCHRTHPLYPDLVRQVLATAEITFKRLGFQIFEEASFTFFASGVKHSISLETLTEIYEISEEYTQTSFLRKFILEQAFWKFIASGDFKSRSASQTHIRNPVLRIAAKVLSNLLFSKGQTSKVTRGELQMLCSGVEDEIKSSDIGIPTSPLTTSPGCVLVQMFLDKKARVAKGSLKKDRSESLLTPLFHHLELDLSPYQCNETTEFIDIPYLINCQILRDETTYSFLGQNGSNLYCKLPQPNITSLSDVTNICFVPDAKYLCADPKSSYHDDTMDVVEFVRTVGGDNAYDLGPLDDDADDTAYHLWMVDSQCKNNSLMKRILKAITGGCMGAPSTAEPRQDQLTPSNHRPGKEPAGTARGDEETPWATPYRRNRRSTAQSESDDTD</sequence>
<reference evidence="3" key="1">
    <citation type="submission" date="2019-12" db="EMBL/GenBank/DDBJ databases">
        <title>Genome sequencing and annotation of Brassica cretica.</title>
        <authorList>
            <person name="Studholme D.J."/>
            <person name="Sarris P.F."/>
        </authorList>
    </citation>
    <scope>NUCLEOTIDE SEQUENCE</scope>
    <source>
        <strain evidence="3">PFS-001/15</strain>
        <tissue evidence="3">Leaf</tissue>
    </source>
</reference>
<dbReference type="AlphaFoldDB" id="A0A8S9GCW9"/>
<feature type="domain" description="Arabidopsis retrotransposon Orf1 C-terminal" evidence="2">
    <location>
        <begin position="11"/>
        <end position="123"/>
    </location>
</feature>
<evidence type="ECO:0000313" key="3">
    <source>
        <dbReference type="EMBL" id="KAF2542934.1"/>
    </source>
</evidence>
<dbReference type="Proteomes" id="UP000712281">
    <property type="component" value="Unassembled WGS sequence"/>
</dbReference>
<accession>A0A8S9GCW9</accession>
<evidence type="ECO:0000313" key="4">
    <source>
        <dbReference type="Proteomes" id="UP000712281"/>
    </source>
</evidence>
<organism evidence="3 4">
    <name type="scientific">Brassica cretica</name>
    <name type="common">Mustard</name>
    <dbReference type="NCBI Taxonomy" id="69181"/>
    <lineage>
        <taxon>Eukaryota</taxon>
        <taxon>Viridiplantae</taxon>
        <taxon>Streptophyta</taxon>
        <taxon>Embryophyta</taxon>
        <taxon>Tracheophyta</taxon>
        <taxon>Spermatophyta</taxon>
        <taxon>Magnoliopsida</taxon>
        <taxon>eudicotyledons</taxon>
        <taxon>Gunneridae</taxon>
        <taxon>Pentapetalae</taxon>
        <taxon>rosids</taxon>
        <taxon>malvids</taxon>
        <taxon>Brassicales</taxon>
        <taxon>Brassicaceae</taxon>
        <taxon>Brassiceae</taxon>
        <taxon>Brassica</taxon>
    </lineage>
</organism>
<feature type="region of interest" description="Disordered" evidence="1">
    <location>
        <begin position="512"/>
        <end position="566"/>
    </location>
</feature>
<dbReference type="EMBL" id="QGKW02002005">
    <property type="protein sequence ID" value="KAF2542934.1"/>
    <property type="molecule type" value="Genomic_DNA"/>
</dbReference>
<name>A0A8S9GCW9_BRACR</name>